<evidence type="ECO:0000256" key="1">
    <source>
        <dbReference type="ARBA" id="ARBA00004651"/>
    </source>
</evidence>
<organism evidence="8 9">
    <name type="scientific">Salibacterium lacus</name>
    <dbReference type="NCBI Taxonomy" id="1898109"/>
    <lineage>
        <taxon>Bacteria</taxon>
        <taxon>Bacillati</taxon>
        <taxon>Bacillota</taxon>
        <taxon>Bacilli</taxon>
        <taxon>Bacillales</taxon>
        <taxon>Bacillaceae</taxon>
    </lineage>
</organism>
<comment type="subcellular location">
    <subcellularLocation>
        <location evidence="1 6">Cell membrane</location>
        <topology evidence="1 6">Multi-pass membrane protein</topology>
    </subcellularLocation>
</comment>
<dbReference type="PANTHER" id="PTHR30561:SF7">
    <property type="entry name" value="GUANIDINIUM EFFLUX SYSTEM SUBUNIT GDNC-RELATED"/>
    <property type="match status" value="1"/>
</dbReference>
<dbReference type="PANTHER" id="PTHR30561">
    <property type="entry name" value="SMR FAMILY PROTON-DEPENDENT DRUG EFFLUX TRANSPORTER SUGE"/>
    <property type="match status" value="1"/>
</dbReference>
<reference evidence="9" key="1">
    <citation type="journal article" date="2019" name="Int. J. Syst. Evol. Microbiol.">
        <title>The Global Catalogue of Microorganisms (GCM) 10K type strain sequencing project: providing services to taxonomists for standard genome sequencing and annotation.</title>
        <authorList>
            <consortium name="The Broad Institute Genomics Platform"/>
            <consortium name="The Broad Institute Genome Sequencing Center for Infectious Disease"/>
            <person name="Wu L."/>
            <person name="Ma J."/>
        </authorList>
    </citation>
    <scope>NUCLEOTIDE SEQUENCE [LARGE SCALE GENOMIC DNA]</scope>
    <source>
        <strain evidence="9">KCTC 33792</strain>
    </source>
</reference>
<evidence type="ECO:0000256" key="5">
    <source>
        <dbReference type="ARBA" id="ARBA00023136"/>
    </source>
</evidence>
<proteinExistence type="inferred from homology"/>
<feature type="transmembrane region" description="Helical" evidence="7">
    <location>
        <begin position="81"/>
        <end position="100"/>
    </location>
</feature>
<name>A0ABW5T568_9BACI</name>
<protein>
    <submittedName>
        <fullName evidence="8">DMT family transporter</fullName>
    </submittedName>
</protein>
<keyword evidence="4 7" id="KW-1133">Transmembrane helix</keyword>
<dbReference type="Gene3D" id="1.10.3730.20">
    <property type="match status" value="1"/>
</dbReference>
<evidence type="ECO:0000313" key="9">
    <source>
        <dbReference type="Proteomes" id="UP001597520"/>
    </source>
</evidence>
<evidence type="ECO:0000256" key="2">
    <source>
        <dbReference type="ARBA" id="ARBA00022475"/>
    </source>
</evidence>
<dbReference type="Pfam" id="PF00893">
    <property type="entry name" value="Multi_Drug_Res"/>
    <property type="match status" value="1"/>
</dbReference>
<gene>
    <name evidence="8" type="ORF">ACFSUB_10950</name>
</gene>
<keyword evidence="5 7" id="KW-0472">Membrane</keyword>
<dbReference type="SUPFAM" id="SSF103481">
    <property type="entry name" value="Multidrug resistance efflux transporter EmrE"/>
    <property type="match status" value="1"/>
</dbReference>
<evidence type="ECO:0000256" key="4">
    <source>
        <dbReference type="ARBA" id="ARBA00022989"/>
    </source>
</evidence>
<keyword evidence="2" id="KW-1003">Cell membrane</keyword>
<dbReference type="InterPro" id="IPR000390">
    <property type="entry name" value="Small_drug/metabolite_transptr"/>
</dbReference>
<evidence type="ECO:0000256" key="3">
    <source>
        <dbReference type="ARBA" id="ARBA00022692"/>
    </source>
</evidence>
<evidence type="ECO:0000313" key="8">
    <source>
        <dbReference type="EMBL" id="MFD2705980.1"/>
    </source>
</evidence>
<comment type="caution">
    <text evidence="8">The sequence shown here is derived from an EMBL/GenBank/DDBJ whole genome shotgun (WGS) entry which is preliminary data.</text>
</comment>
<evidence type="ECO:0000256" key="7">
    <source>
        <dbReference type="SAM" id="Phobius"/>
    </source>
</evidence>
<dbReference type="EMBL" id="JBHUML010000003">
    <property type="protein sequence ID" value="MFD2705980.1"/>
    <property type="molecule type" value="Genomic_DNA"/>
</dbReference>
<sequence length="109" mass="11626">MRWLIVVIAAVFEVGWVIGLKHAETPGQWIMTMVCIGVSFYLLVAAGKNLPVGTAYAVFAGLGTVGTVVSGMVFFQEPVDGLKLLFIGILLLGVIGLKLAEDRMETGDN</sequence>
<evidence type="ECO:0000256" key="6">
    <source>
        <dbReference type="RuleBase" id="RU003942"/>
    </source>
</evidence>
<dbReference type="Proteomes" id="UP001597520">
    <property type="component" value="Unassembled WGS sequence"/>
</dbReference>
<keyword evidence="3 6" id="KW-0812">Transmembrane</keyword>
<dbReference type="RefSeq" id="WP_380713641.1">
    <property type="nucleotide sequence ID" value="NZ_JBHUML010000003.1"/>
</dbReference>
<comment type="similarity">
    <text evidence="6">Belongs to the drug/metabolite transporter (DMT) superfamily. Small multidrug resistance (SMR) (TC 2.A.7.1) family.</text>
</comment>
<dbReference type="InterPro" id="IPR037185">
    <property type="entry name" value="EmrE-like"/>
</dbReference>
<feature type="transmembrane region" description="Helical" evidence="7">
    <location>
        <begin position="29"/>
        <end position="47"/>
    </location>
</feature>
<accession>A0ABW5T568</accession>
<keyword evidence="9" id="KW-1185">Reference proteome</keyword>
<dbReference type="InterPro" id="IPR045324">
    <property type="entry name" value="Small_multidrug_res"/>
</dbReference>
<feature type="transmembrane region" description="Helical" evidence="7">
    <location>
        <begin position="54"/>
        <end position="75"/>
    </location>
</feature>